<feature type="transmembrane region" description="Helical" evidence="6">
    <location>
        <begin position="28"/>
        <end position="52"/>
    </location>
</feature>
<dbReference type="SUPFAM" id="SSF103473">
    <property type="entry name" value="MFS general substrate transporter"/>
    <property type="match status" value="1"/>
</dbReference>
<gene>
    <name evidence="7" type="ORF">AQUCO_03900003v1</name>
</gene>
<organism evidence="7 8">
    <name type="scientific">Aquilegia coerulea</name>
    <name type="common">Rocky mountain columbine</name>
    <dbReference type="NCBI Taxonomy" id="218851"/>
    <lineage>
        <taxon>Eukaryota</taxon>
        <taxon>Viridiplantae</taxon>
        <taxon>Streptophyta</taxon>
        <taxon>Embryophyta</taxon>
        <taxon>Tracheophyta</taxon>
        <taxon>Spermatophyta</taxon>
        <taxon>Magnoliopsida</taxon>
        <taxon>Ranunculales</taxon>
        <taxon>Ranunculaceae</taxon>
        <taxon>Thalictroideae</taxon>
        <taxon>Aquilegia</taxon>
    </lineage>
</organism>
<feature type="transmembrane region" description="Helical" evidence="6">
    <location>
        <begin position="414"/>
        <end position="434"/>
    </location>
</feature>
<reference evidence="7 8" key="1">
    <citation type="submission" date="2017-09" db="EMBL/GenBank/DDBJ databases">
        <title>WGS assembly of Aquilegia coerulea Goldsmith.</title>
        <authorList>
            <person name="Hodges S."/>
            <person name="Kramer E."/>
            <person name="Nordborg M."/>
            <person name="Tomkins J."/>
            <person name="Borevitz J."/>
            <person name="Derieg N."/>
            <person name="Yan J."/>
            <person name="Mihaltcheva S."/>
            <person name="Hayes R.D."/>
            <person name="Rokhsar D."/>
        </authorList>
    </citation>
    <scope>NUCLEOTIDE SEQUENCE [LARGE SCALE GENOMIC DNA]</scope>
    <source>
        <strain evidence="8">cv. Goldsmith</strain>
    </source>
</reference>
<sequence>DEKVELVEGRVDWKGRPARKDKHGGMHISILVLAPFAFENMATFALSVNLITYFTGVMHYNIADAANVLTNYLGTSYILTIAIAFLADTYIGRFKATTVSAFLEFLGLALLTIQAHYSTLRPPPCNIFDPTSVCEKVSGGNVAFMFIGLYLVAIGSGGIKAALPAHGADQFDEKDPKEFKQMSSYFNWFLLSVCLGGAVSLTFIVWVQTNKGWDQGFGISTIAMFLGLIVFVGGLPRYRIHVIKGPNPLTQIFQVYVASIRNRKLTLPENPEELYEIGCDNEAGVEEEFLPHQKSLRFLDKAAIQISPVSQPEDVNPWKLCRVTQVENSKIILGLIPIFCCTIIMSTCLAQLQTFSIQQGVTMDTKISGSFHIPPASLPILPVGFMIILIPVYDRLLVPFLRKFTGIPTGITHLQRIGIGLVLSSVSMGAAAIMEVKRKNVAESNNMLDAIPGLQPLPISVFWLSIQYFIFGIADMFTYVGLLEFFYSEAPKGLKSLATCFLWTSMSLGYFFSTILVEWVNSATKNITKSKGWLAGNNMNRNHVNLFYWLLSILSLINFFIYLFCTTRYKYRPVQVRDMKNKQQSLNRTDQ</sequence>
<name>A0A2G5CRF3_AQUCA</name>
<feature type="transmembrane region" description="Helical" evidence="6">
    <location>
        <begin position="184"/>
        <end position="205"/>
    </location>
</feature>
<dbReference type="OrthoDB" id="8904098at2759"/>
<dbReference type="PANTHER" id="PTHR11654">
    <property type="entry name" value="OLIGOPEPTIDE TRANSPORTER-RELATED"/>
    <property type="match status" value="1"/>
</dbReference>
<dbReference type="GO" id="GO:0016020">
    <property type="term" value="C:membrane"/>
    <property type="evidence" value="ECO:0007669"/>
    <property type="project" value="UniProtKB-SubCell"/>
</dbReference>
<dbReference type="InterPro" id="IPR000109">
    <property type="entry name" value="POT_fam"/>
</dbReference>
<evidence type="ECO:0000256" key="4">
    <source>
        <dbReference type="ARBA" id="ARBA00022989"/>
    </source>
</evidence>
<dbReference type="InterPro" id="IPR036259">
    <property type="entry name" value="MFS_trans_sf"/>
</dbReference>
<feature type="transmembrane region" description="Helical" evidence="6">
    <location>
        <begin position="546"/>
        <end position="565"/>
    </location>
</feature>
<feature type="transmembrane region" description="Helical" evidence="6">
    <location>
        <begin position="217"/>
        <end position="235"/>
    </location>
</feature>
<keyword evidence="8" id="KW-1185">Reference proteome</keyword>
<dbReference type="InParanoid" id="A0A2G5CRF3"/>
<feature type="transmembrane region" description="Helical" evidence="6">
    <location>
        <begin position="466"/>
        <end position="487"/>
    </location>
</feature>
<evidence type="ECO:0000256" key="2">
    <source>
        <dbReference type="ARBA" id="ARBA00005982"/>
    </source>
</evidence>
<feature type="transmembrane region" description="Helical" evidence="6">
    <location>
        <begin position="72"/>
        <end position="91"/>
    </location>
</feature>
<evidence type="ECO:0000313" key="8">
    <source>
        <dbReference type="Proteomes" id="UP000230069"/>
    </source>
</evidence>
<keyword evidence="4 6" id="KW-1133">Transmembrane helix</keyword>
<feature type="non-terminal residue" evidence="7">
    <location>
        <position position="1"/>
    </location>
</feature>
<dbReference type="EMBL" id="KZ305056">
    <property type="protein sequence ID" value="PIA33853.1"/>
    <property type="molecule type" value="Genomic_DNA"/>
</dbReference>
<evidence type="ECO:0000256" key="5">
    <source>
        <dbReference type="ARBA" id="ARBA00023136"/>
    </source>
</evidence>
<comment type="similarity">
    <text evidence="2">Belongs to the major facilitator superfamily. Proton-dependent oligopeptide transporter (POT/PTR) (TC 2.A.17) family.</text>
</comment>
<dbReference type="Gene3D" id="1.20.1250.20">
    <property type="entry name" value="MFS general substrate transporter like domains"/>
    <property type="match status" value="1"/>
</dbReference>
<feature type="transmembrane region" description="Helical" evidence="6">
    <location>
        <begin position="331"/>
        <end position="352"/>
    </location>
</feature>
<evidence type="ECO:0000256" key="1">
    <source>
        <dbReference type="ARBA" id="ARBA00004141"/>
    </source>
</evidence>
<evidence type="ECO:0000256" key="3">
    <source>
        <dbReference type="ARBA" id="ARBA00022692"/>
    </source>
</evidence>
<proteinExistence type="inferred from homology"/>
<feature type="transmembrane region" description="Helical" evidence="6">
    <location>
        <begin position="499"/>
        <end position="520"/>
    </location>
</feature>
<feature type="transmembrane region" description="Helical" evidence="6">
    <location>
        <begin position="98"/>
        <end position="117"/>
    </location>
</feature>
<feature type="transmembrane region" description="Helical" evidence="6">
    <location>
        <begin position="372"/>
        <end position="393"/>
    </location>
</feature>
<dbReference type="AlphaFoldDB" id="A0A2G5CRF3"/>
<dbReference type="Proteomes" id="UP000230069">
    <property type="component" value="Unassembled WGS sequence"/>
</dbReference>
<dbReference type="GO" id="GO:0022857">
    <property type="term" value="F:transmembrane transporter activity"/>
    <property type="evidence" value="ECO:0007669"/>
    <property type="project" value="InterPro"/>
</dbReference>
<evidence type="ECO:0000313" key="7">
    <source>
        <dbReference type="EMBL" id="PIA33853.1"/>
    </source>
</evidence>
<accession>A0A2G5CRF3</accession>
<protein>
    <submittedName>
        <fullName evidence="7">Uncharacterized protein</fullName>
    </submittedName>
</protein>
<feature type="transmembrane region" description="Helical" evidence="6">
    <location>
        <begin position="142"/>
        <end position="163"/>
    </location>
</feature>
<dbReference type="Pfam" id="PF00854">
    <property type="entry name" value="PTR2"/>
    <property type="match status" value="1"/>
</dbReference>
<comment type="subcellular location">
    <subcellularLocation>
        <location evidence="1">Membrane</location>
        <topology evidence="1">Multi-pass membrane protein</topology>
    </subcellularLocation>
</comment>
<keyword evidence="5 6" id="KW-0472">Membrane</keyword>
<keyword evidence="3 6" id="KW-0812">Transmembrane</keyword>
<evidence type="ECO:0000256" key="6">
    <source>
        <dbReference type="SAM" id="Phobius"/>
    </source>
</evidence>